<keyword evidence="2" id="KW-0812">Transmembrane</keyword>
<evidence type="ECO:0000256" key="1">
    <source>
        <dbReference type="SAM" id="MobiDB-lite"/>
    </source>
</evidence>
<feature type="region of interest" description="Disordered" evidence="1">
    <location>
        <begin position="61"/>
        <end position="104"/>
    </location>
</feature>
<feature type="transmembrane region" description="Helical" evidence="2">
    <location>
        <begin position="38"/>
        <end position="57"/>
    </location>
</feature>
<comment type="caution">
    <text evidence="3">The sequence shown here is derived from an EMBL/GenBank/DDBJ whole genome shotgun (WGS) entry which is preliminary data.</text>
</comment>
<evidence type="ECO:0000313" key="3">
    <source>
        <dbReference type="EMBL" id="GAA3716965.1"/>
    </source>
</evidence>
<evidence type="ECO:0008006" key="5">
    <source>
        <dbReference type="Google" id="ProtNLM"/>
    </source>
</evidence>
<feature type="transmembrane region" description="Helical" evidence="2">
    <location>
        <begin position="122"/>
        <end position="140"/>
    </location>
</feature>
<evidence type="ECO:0000313" key="4">
    <source>
        <dbReference type="Proteomes" id="UP001500051"/>
    </source>
</evidence>
<dbReference type="EMBL" id="BAAAYX010000022">
    <property type="protein sequence ID" value="GAA3716965.1"/>
    <property type="molecule type" value="Genomic_DNA"/>
</dbReference>
<reference evidence="4" key="1">
    <citation type="journal article" date="2019" name="Int. J. Syst. Evol. Microbiol.">
        <title>The Global Catalogue of Microorganisms (GCM) 10K type strain sequencing project: providing services to taxonomists for standard genome sequencing and annotation.</title>
        <authorList>
            <consortium name="The Broad Institute Genomics Platform"/>
            <consortium name="The Broad Institute Genome Sequencing Center for Infectious Disease"/>
            <person name="Wu L."/>
            <person name="Ma J."/>
        </authorList>
    </citation>
    <scope>NUCLEOTIDE SEQUENCE [LARGE SCALE GENOMIC DNA]</scope>
    <source>
        <strain evidence="4">JCM 16548</strain>
    </source>
</reference>
<feature type="compositionally biased region" description="Polar residues" evidence="1">
    <location>
        <begin position="68"/>
        <end position="79"/>
    </location>
</feature>
<keyword evidence="2" id="KW-1133">Transmembrane helix</keyword>
<name>A0ABP7EBT5_9ACTN</name>
<proteinExistence type="predicted"/>
<evidence type="ECO:0000256" key="2">
    <source>
        <dbReference type="SAM" id="Phobius"/>
    </source>
</evidence>
<protein>
    <recommendedName>
        <fullName evidence="5">DUF2946 domain-containing protein</fullName>
    </recommendedName>
</protein>
<keyword evidence="4" id="KW-1185">Reference proteome</keyword>
<sequence length="181" mass="18666">MGTTVPPVGIPVNAGYREDMHRSRPAAAPYDGAARSRLILWLAVLVVGLALLAMHQLSGNHTAADPASSHQSATVTTAGSDHHAAGDPSETGTSHAHLLPATGTGDPAFGQGGCPDCAGHSAMALTCLAALILLAAGLLLPRPRTGRGIRQPRQQPLAILNCRHRLKPPPLSLVELSVSRT</sequence>
<accession>A0ABP7EBT5</accession>
<keyword evidence="2" id="KW-0472">Membrane</keyword>
<organism evidence="3 4">
    <name type="scientific">Microlunatus aurantiacus</name>
    <dbReference type="NCBI Taxonomy" id="446786"/>
    <lineage>
        <taxon>Bacteria</taxon>
        <taxon>Bacillati</taxon>
        <taxon>Actinomycetota</taxon>
        <taxon>Actinomycetes</taxon>
        <taxon>Propionibacteriales</taxon>
        <taxon>Propionibacteriaceae</taxon>
        <taxon>Microlunatus</taxon>
    </lineage>
</organism>
<dbReference type="Proteomes" id="UP001500051">
    <property type="component" value="Unassembled WGS sequence"/>
</dbReference>
<gene>
    <name evidence="3" type="ORF">GCM10022204_41020</name>
</gene>